<dbReference type="EMBL" id="LT607756">
    <property type="protein sequence ID" value="SCG85750.1"/>
    <property type="molecule type" value="Genomic_DNA"/>
</dbReference>
<dbReference type="OrthoDB" id="105697at2157"/>
<dbReference type="RefSeq" id="WP_071906879.1">
    <property type="nucleotide sequence ID" value="NZ_LT607756.1"/>
</dbReference>
<dbReference type="Pfam" id="PF00582">
    <property type="entry name" value="Usp"/>
    <property type="match status" value="1"/>
</dbReference>
<dbReference type="STRING" id="118062.MCBB_1192"/>
<dbReference type="AlphaFoldDB" id="A0A1D3L2R1"/>
<comment type="similarity">
    <text evidence="1">Belongs to the universal stress protein A family.</text>
</comment>
<dbReference type="InterPro" id="IPR006015">
    <property type="entry name" value="Universal_stress_UspA"/>
</dbReference>
<evidence type="ECO:0000313" key="3">
    <source>
        <dbReference type="EMBL" id="SCG85750.1"/>
    </source>
</evidence>
<gene>
    <name evidence="3" type="ORF">MCBB_1192</name>
</gene>
<dbReference type="KEGG" id="mcub:MCBB_1192"/>
<name>A0A1D3L2R1_9EURY</name>
<feature type="domain" description="UspA" evidence="2">
    <location>
        <begin position="1"/>
        <end position="131"/>
    </location>
</feature>
<dbReference type="PANTHER" id="PTHR46268">
    <property type="entry name" value="STRESS RESPONSE PROTEIN NHAX"/>
    <property type="match status" value="1"/>
</dbReference>
<dbReference type="PANTHER" id="PTHR46268:SF6">
    <property type="entry name" value="UNIVERSAL STRESS PROTEIN UP12"/>
    <property type="match status" value="1"/>
</dbReference>
<dbReference type="CDD" id="cd00293">
    <property type="entry name" value="USP-like"/>
    <property type="match status" value="1"/>
</dbReference>
<keyword evidence="4" id="KW-1185">Reference proteome</keyword>
<dbReference type="PATRIC" id="fig|129848.4.peg.1204"/>
<dbReference type="InterPro" id="IPR006016">
    <property type="entry name" value="UspA"/>
</dbReference>
<dbReference type="PRINTS" id="PR01438">
    <property type="entry name" value="UNVRSLSTRESS"/>
</dbReference>
<organism evidence="3 4">
    <name type="scientific">Methanobacterium congolense</name>
    <dbReference type="NCBI Taxonomy" id="118062"/>
    <lineage>
        <taxon>Archaea</taxon>
        <taxon>Methanobacteriati</taxon>
        <taxon>Methanobacteriota</taxon>
        <taxon>Methanomada group</taxon>
        <taxon>Methanobacteria</taxon>
        <taxon>Methanobacteriales</taxon>
        <taxon>Methanobacteriaceae</taxon>
        <taxon>Methanobacterium</taxon>
    </lineage>
</organism>
<protein>
    <submittedName>
        <fullName evidence="3">Universal stress protein MJ0531</fullName>
    </submittedName>
</protein>
<evidence type="ECO:0000313" key="4">
    <source>
        <dbReference type="Proteomes" id="UP000094707"/>
    </source>
</evidence>
<reference evidence="3 4" key="1">
    <citation type="submission" date="2016-08" db="EMBL/GenBank/DDBJ databases">
        <authorList>
            <person name="Seilhamer J.J."/>
        </authorList>
    </citation>
    <scope>NUCLEOTIDE SEQUENCE [LARGE SCALE GENOMIC DNA]</scope>
    <source>
        <strain evidence="3">Buetzberg</strain>
    </source>
</reference>
<dbReference type="Proteomes" id="UP000094707">
    <property type="component" value="Chromosome I"/>
</dbReference>
<dbReference type="SUPFAM" id="SSF52402">
    <property type="entry name" value="Adenine nucleotide alpha hydrolases-like"/>
    <property type="match status" value="1"/>
</dbReference>
<sequence>MFKNIMVPTDGSKFADKAADIAIEMAKKFSARVTAVHVIDDKLIYPFEVLEEEGKTVLNQVQEKGRDNGVQVDEILIVGSPTRDMEKIVEKADADIIVIGTHGKTGLEKLLMGSVAENTLKTVKVPVLIVK</sequence>
<dbReference type="GeneID" id="30412037"/>
<evidence type="ECO:0000259" key="2">
    <source>
        <dbReference type="Pfam" id="PF00582"/>
    </source>
</evidence>
<proteinExistence type="inferred from homology"/>
<dbReference type="InterPro" id="IPR014729">
    <property type="entry name" value="Rossmann-like_a/b/a_fold"/>
</dbReference>
<evidence type="ECO:0000256" key="1">
    <source>
        <dbReference type="ARBA" id="ARBA00008791"/>
    </source>
</evidence>
<accession>A0A1D3L2R1</accession>
<dbReference type="Gene3D" id="3.40.50.620">
    <property type="entry name" value="HUPs"/>
    <property type="match status" value="1"/>
</dbReference>